<dbReference type="InterPro" id="IPR035986">
    <property type="entry name" value="PKD_dom_sf"/>
</dbReference>
<dbReference type="RefSeq" id="WP_258211303.1">
    <property type="nucleotide sequence ID" value="NZ_JANQBD010000001.1"/>
</dbReference>
<accession>A0ABT1Y9U1</accession>
<keyword evidence="3" id="KW-1185">Reference proteome</keyword>
<name>A0ABT1Y9U1_9BACL</name>
<dbReference type="InterPro" id="IPR011635">
    <property type="entry name" value="CARDB"/>
</dbReference>
<gene>
    <name evidence="2" type="ORF">NV381_00570</name>
</gene>
<dbReference type="InterPro" id="IPR013783">
    <property type="entry name" value="Ig-like_fold"/>
</dbReference>
<dbReference type="SUPFAM" id="SSF49299">
    <property type="entry name" value="PKD domain"/>
    <property type="match status" value="1"/>
</dbReference>
<evidence type="ECO:0000259" key="1">
    <source>
        <dbReference type="Pfam" id="PF07705"/>
    </source>
</evidence>
<dbReference type="EMBL" id="JANQBD010000001">
    <property type="protein sequence ID" value="MCR8629682.1"/>
    <property type="molecule type" value="Genomic_DNA"/>
</dbReference>
<dbReference type="Gene3D" id="2.60.40.10">
    <property type="entry name" value="Immunoglobulins"/>
    <property type="match status" value="3"/>
</dbReference>
<dbReference type="Proteomes" id="UP001300012">
    <property type="component" value="Unassembled WGS sequence"/>
</dbReference>
<sequence>MRKFALIMILLMLFELFPINRLMNDNIAQAAAEASIPLTFSSDGTLAGYQTIYSKHKTLTTDTIHISASTGKLIDQVKLFKDGVQTGTIPEASNKVSWNGTANLIGSPVNVISEFNESAQGYYAWYRYKVNDPTHGNGWYENGGSCAVPSFSTETELVNGTAMPKYPGCTDDQLSLSASRDKTYKAGTTDLPSTIVDVSSMTFDVTINDVDNVTGPDGEGLASGKTDYTTVVNSNRTVAHDSDNYTVWYKQVFDHEGVFKNLGLPGAKLMVYYAAFYVTIHAKTYTYPDHIETTYKDAPVDTKSDLVVDSITPPAACIKVGESKAYTYKINNQGVSTNQSFKVKISADDTEVVTHSYPSGIATNQPATGTFNYTFSSAGTKSFTVFVDSNNDINEEDENNNTKIIDVTAKSTCDSTPPVDPTVTITGDFSMSKTTVIWRSGNLLIPENIQITGNCSYASHQFVYTQTAGNRYYTPRPLTSKDDVHLFEFDTGMKVYGGNIGLGVVNVSMTINTTCGQTKTVGPKTFTIITDPNKETPTIKIDWFRSGSNEPTRSVTQDEFVDIKVTEESKNTENRLWDFSKTVWTSSLPAANNWNAPYNKKNYVGFKATVEGYHEVCATAYDIDEMASTPSCTTLYVEGKKPIPVIKGATSVKEGRKLSPPLDALSSFTKVPGRSINHSLDEWTNWFGPDTRYMTPGEELVELHVYDNTGLKSETPDRHSITVYPDAPPIIDFEYMATITRVQKWFKNLAYSPDGDSIAKYTVSYGYDRYNSGMCNPLETNISNDNEYFPFEPNRVGNYCFRVEAVEAKVDGAGGKSAFKDYMVQVINDNPETEFTVTGIATEPMPVNVTAYPANALVNWTNTSLDQPSIFNSWNVTSDGRLISARRFSNPFKFSLPLGSGNFALNKKKIKIDGYGQNHSLNIVSIGNNEFINTTPGLGPGSANYYLVGPSHNPIKIPTSFLQSGLVVRQDIGELLIIRSESWVSNPYYYQRESWERYKLSDLRNLVVTKNDSGVYTRWSSSNYNNSTNVGTSGSPPTFSNGENTLVGYARLKFNSDYKEINTATRTIKSFKPDHLVTPYKTETYDTVPASGGNLNLFNNSTSSQSMLYLTSSSILDKAADAKGNYYSYVGGALIRWDGNTGMPSYAKTAISGTDCTAFLGISSDAKYAMFSCGTNYYWDDDYGRYLPRSSGTQTKPYDYMDLLKEQEGTFQNGYAVKATTVTGTPYYDNDTDNACNCWVTPTYQVNNLYDAGANQIINTPTPVMPDPKKILFQNNNQYLDFTDPVPAEQNTIYLNEYVPSEDQTPYSNEFMTYGQLLNPSSQRVVGGTIAWNLLMHDVNYSNYHAGVSFRIQDSKNMYRVESHYKYIKLVKIVNGRKTVLGKVNRTTLSETWMNYKVKLTTSHIKVYENGGLVLDLYDNTFSQGTMGPYSVADNAEFKGITYLWTDADLVTPTPGVAIVDTDVTYDTTYTDPEHDPAFVPGTQWQYAHVDTTKFLDAGDGKSGLSVHHGQVVTSPILNFDKVGVYKVDYHVPDDPHPDHLLAWGDPTFAEHSKYSDWYAQYLIVHRRPIAKFTLGLDGNNFVTWTDYSYDPDRCYNVSSCQIGYETAQGILHGITKKKFYYITPSGARVDAKLVKPLETGVYTVAMAVADEYNAWSDWYEESIMVTIPVAPNNPPTVFLTFPNGTYAAPSPVSLLPTIHWNQADPDPGTIYSTFDLSTKDEWGNCVECVTNRVMDTPLGNWVWTMDVPLTMGQKYQSQVRVSDGEAWSAWSNIGWMATNSPPVAYMSYPYGSQTVPTIVNTVRPTLTWSQSDPDPGAVFYYFQIQVTNEANNMMIADSGKVWQGTAATAGSYLVPTDIPAGQKLRVRVKVWDQLGSESDWSPQTWMMINRGPKADFLWTPQPAFEGDEVTLLNRSTDPDGDPLTFSWQISGSEYDSTQISADAIIPATATDFHPGDYMVTLTATDLYGAADTVTKTVRIGDLLLEAFVKHTVVWEEKRKSYNLLSTGDTERPRPSDMFWSGEAFVLEADTNEAAVRVSVRMSYMELRTELSSTNHTIWTGKLQRDDFENLPDAMYTFQFTAVWPNGHTETANRTITVKNAWIDFASSVRKE</sequence>
<evidence type="ECO:0000313" key="2">
    <source>
        <dbReference type="EMBL" id="MCR8629682.1"/>
    </source>
</evidence>
<proteinExistence type="predicted"/>
<protein>
    <recommendedName>
        <fullName evidence="1">CARDB domain-containing protein</fullName>
    </recommendedName>
</protein>
<dbReference type="Pfam" id="PF25788">
    <property type="entry name" value="Ig_Rha78A_N"/>
    <property type="match status" value="1"/>
</dbReference>
<comment type="caution">
    <text evidence="2">The sequence shown here is derived from an EMBL/GenBank/DDBJ whole genome shotgun (WGS) entry which is preliminary data.</text>
</comment>
<reference evidence="2 3" key="1">
    <citation type="submission" date="2022-08" db="EMBL/GenBank/DDBJ databases">
        <title>Paenibacillus endoradicis sp. nov., Paenibacillus radicibacter sp. nov and Paenibacillus pararadicis sp. nov., three cold-adapted plant growth-promoting bacteria isolated from root of Larix gmelinii in Great Khingan.</title>
        <authorList>
            <person name="Xue H."/>
        </authorList>
    </citation>
    <scope>NUCLEOTIDE SEQUENCE [LARGE SCALE GENOMIC DNA]</scope>
    <source>
        <strain evidence="2 3">N5-1-1-5</strain>
    </source>
</reference>
<feature type="domain" description="CARDB" evidence="1">
    <location>
        <begin position="304"/>
        <end position="403"/>
    </location>
</feature>
<dbReference type="Pfam" id="PF07705">
    <property type="entry name" value="CARDB"/>
    <property type="match status" value="1"/>
</dbReference>
<organism evidence="2 3">
    <name type="scientific">Paenibacillus radicis</name>
    <name type="common">ex Xue et al. 2023</name>
    <dbReference type="NCBI Taxonomy" id="2972489"/>
    <lineage>
        <taxon>Bacteria</taxon>
        <taxon>Bacillati</taxon>
        <taxon>Bacillota</taxon>
        <taxon>Bacilli</taxon>
        <taxon>Bacillales</taxon>
        <taxon>Paenibacillaceae</taxon>
        <taxon>Paenibacillus</taxon>
    </lineage>
</organism>
<dbReference type="Gene3D" id="2.60.120.560">
    <property type="entry name" value="Exo-inulinase, domain 1"/>
    <property type="match status" value="1"/>
</dbReference>
<evidence type="ECO:0000313" key="3">
    <source>
        <dbReference type="Proteomes" id="UP001300012"/>
    </source>
</evidence>